<dbReference type="SUPFAM" id="SSF53474">
    <property type="entry name" value="alpha/beta-Hydrolases"/>
    <property type="match status" value="1"/>
</dbReference>
<sequence>MTLFFFPHAGGSAKSYASFKRFLPKDLNVVTMELSGRFTRSDKPLMHDIESCISELFDSNEKLPDFLKDGDYAIFGHSMGTILASEFVKQIREKGHPAPIHIFLSGKNAPDENLHCFDDINKVTDQEIIDFFNNNSMNSSPVIPDAELVAQLNRILCNDVRMAEKYCTTPNQVQFGCDITAIYGTDDTMLKNANMSSWKRYTDKNCEVVSFSGGHFYYTQHKEEVCKLICNKLGLN</sequence>
<reference evidence="3 4" key="1">
    <citation type="journal article" date="2011" name="J. Bacteriol.">
        <title>Complete genome of the cellulolytic ruminal bacterium Ruminococcus albus 7.</title>
        <authorList>
            <person name="Suen G."/>
            <person name="Stevenson D.M."/>
            <person name="Bruce D.C."/>
            <person name="Chertkov O."/>
            <person name="Copeland A."/>
            <person name="Cheng J.F."/>
            <person name="Detter C."/>
            <person name="Detter J.C."/>
            <person name="Goodwin L.A."/>
            <person name="Han C.S."/>
            <person name="Hauser L.J."/>
            <person name="Ivanova N.N."/>
            <person name="Kyrpides N.C."/>
            <person name="Land M.L."/>
            <person name="Lapidus A."/>
            <person name="Lucas S."/>
            <person name="Ovchinnikova G."/>
            <person name="Pitluck S."/>
            <person name="Tapia R."/>
            <person name="Woyke T."/>
            <person name="Boyum J."/>
            <person name="Mead D."/>
            <person name="Weimer P.J."/>
        </authorList>
    </citation>
    <scope>NUCLEOTIDE SEQUENCE [LARGE SCALE GENOMIC DNA]</scope>
    <source>
        <strain evidence="4">ATCC 27210 / DSM 20455 / JCM 14654 / NCDO 2250 / 7</strain>
    </source>
</reference>
<dbReference type="PANTHER" id="PTHR11487">
    <property type="entry name" value="THIOESTERASE"/>
    <property type="match status" value="1"/>
</dbReference>
<dbReference type="AlphaFoldDB" id="E6UAL0"/>
<protein>
    <submittedName>
        <fullName evidence="3">Thioesterase</fullName>
    </submittedName>
</protein>
<dbReference type="RefSeq" id="WP_013498596.1">
    <property type="nucleotide sequence ID" value="NC_014833.1"/>
</dbReference>
<dbReference type="OrthoDB" id="2213423at2"/>
<evidence type="ECO:0000256" key="1">
    <source>
        <dbReference type="ARBA" id="ARBA00007169"/>
    </source>
</evidence>
<dbReference type="EMBL" id="CP002403">
    <property type="protein sequence ID" value="ADU22432.1"/>
    <property type="molecule type" value="Genomic_DNA"/>
</dbReference>
<feature type="domain" description="Thioesterase" evidence="2">
    <location>
        <begin position="2"/>
        <end position="230"/>
    </location>
</feature>
<accession>E6UAL0</accession>
<name>E6UAL0_RUMA7</name>
<gene>
    <name evidence="3" type="ordered locus">Rumal_1938</name>
</gene>
<dbReference type="PANTHER" id="PTHR11487:SF0">
    <property type="entry name" value="S-ACYL FATTY ACID SYNTHASE THIOESTERASE, MEDIUM CHAIN"/>
    <property type="match status" value="1"/>
</dbReference>
<comment type="similarity">
    <text evidence="1">Belongs to the thioesterase family.</text>
</comment>
<dbReference type="HOGENOM" id="CLU_070456_2_0_9"/>
<evidence type="ECO:0000313" key="3">
    <source>
        <dbReference type="EMBL" id="ADU22432.1"/>
    </source>
</evidence>
<dbReference type="eggNOG" id="COG3208">
    <property type="taxonomic scope" value="Bacteria"/>
</dbReference>
<dbReference type="STRING" id="697329.Rumal_1938"/>
<dbReference type="Pfam" id="PF00975">
    <property type="entry name" value="Thioesterase"/>
    <property type="match status" value="1"/>
</dbReference>
<dbReference type="GO" id="GO:0008610">
    <property type="term" value="P:lipid biosynthetic process"/>
    <property type="evidence" value="ECO:0007669"/>
    <property type="project" value="TreeGrafter"/>
</dbReference>
<dbReference type="Proteomes" id="UP000006919">
    <property type="component" value="Chromosome"/>
</dbReference>
<evidence type="ECO:0000313" key="4">
    <source>
        <dbReference type="Proteomes" id="UP000006919"/>
    </source>
</evidence>
<dbReference type="InterPro" id="IPR001031">
    <property type="entry name" value="Thioesterase"/>
</dbReference>
<organism evidence="3 4">
    <name type="scientific">Ruminococcus albus (strain ATCC 27210 / DSM 20455 / JCM 14654 / NCDO 2250 / 7)</name>
    <dbReference type="NCBI Taxonomy" id="697329"/>
    <lineage>
        <taxon>Bacteria</taxon>
        <taxon>Bacillati</taxon>
        <taxon>Bacillota</taxon>
        <taxon>Clostridia</taxon>
        <taxon>Eubacteriales</taxon>
        <taxon>Oscillospiraceae</taxon>
        <taxon>Ruminococcus</taxon>
    </lineage>
</organism>
<dbReference type="InterPro" id="IPR012223">
    <property type="entry name" value="TEII"/>
</dbReference>
<dbReference type="Gene3D" id="3.40.50.1820">
    <property type="entry name" value="alpha/beta hydrolase"/>
    <property type="match status" value="1"/>
</dbReference>
<evidence type="ECO:0000259" key="2">
    <source>
        <dbReference type="Pfam" id="PF00975"/>
    </source>
</evidence>
<proteinExistence type="inferred from homology"/>
<dbReference type="InterPro" id="IPR029058">
    <property type="entry name" value="AB_hydrolase_fold"/>
</dbReference>
<dbReference type="KEGG" id="ral:Rumal_1938"/>